<dbReference type="InterPro" id="IPR036097">
    <property type="entry name" value="HisK_dim/P_sf"/>
</dbReference>
<keyword evidence="4" id="KW-1003">Cell membrane</keyword>
<comment type="caution">
    <text evidence="16">The sequence shown here is derived from an EMBL/GenBank/DDBJ whole genome shotgun (WGS) entry which is preliminary data.</text>
</comment>
<dbReference type="Proteomes" id="UP000289166">
    <property type="component" value="Unassembled WGS sequence"/>
</dbReference>
<keyword evidence="17" id="KW-1185">Reference proteome</keyword>
<dbReference type="Gene3D" id="3.30.450.20">
    <property type="entry name" value="PAS domain"/>
    <property type="match status" value="1"/>
</dbReference>
<evidence type="ECO:0000256" key="2">
    <source>
        <dbReference type="ARBA" id="ARBA00004651"/>
    </source>
</evidence>
<comment type="subcellular location">
    <subcellularLocation>
        <location evidence="2">Cell membrane</location>
        <topology evidence="2">Multi-pass membrane protein</topology>
    </subcellularLocation>
</comment>
<evidence type="ECO:0000256" key="13">
    <source>
        <dbReference type="ARBA" id="ARBA00023136"/>
    </source>
</evidence>
<keyword evidence="5" id="KW-0597">Phosphoprotein</keyword>
<dbReference type="SMART" id="SM00387">
    <property type="entry name" value="HATPase_c"/>
    <property type="match status" value="1"/>
</dbReference>
<evidence type="ECO:0000256" key="8">
    <source>
        <dbReference type="ARBA" id="ARBA00022741"/>
    </source>
</evidence>
<evidence type="ECO:0000256" key="14">
    <source>
        <dbReference type="SAM" id="Phobius"/>
    </source>
</evidence>
<dbReference type="GO" id="GO:0005886">
    <property type="term" value="C:plasma membrane"/>
    <property type="evidence" value="ECO:0007669"/>
    <property type="project" value="UniProtKB-SubCell"/>
</dbReference>
<keyword evidence="7 14" id="KW-0812">Transmembrane</keyword>
<evidence type="ECO:0000259" key="15">
    <source>
        <dbReference type="PROSITE" id="PS50109"/>
    </source>
</evidence>
<dbReference type="PANTHER" id="PTHR43065">
    <property type="entry name" value="SENSOR HISTIDINE KINASE"/>
    <property type="match status" value="1"/>
</dbReference>
<evidence type="ECO:0000256" key="3">
    <source>
        <dbReference type="ARBA" id="ARBA00012438"/>
    </source>
</evidence>
<dbReference type="InterPro" id="IPR036890">
    <property type="entry name" value="HATPase_C_sf"/>
</dbReference>
<dbReference type="InterPro" id="IPR003661">
    <property type="entry name" value="HisK_dim/P_dom"/>
</dbReference>
<dbReference type="Gene3D" id="1.10.287.130">
    <property type="match status" value="1"/>
</dbReference>
<dbReference type="InterPro" id="IPR003594">
    <property type="entry name" value="HATPase_dom"/>
</dbReference>
<keyword evidence="9 16" id="KW-0418">Kinase</keyword>
<dbReference type="EMBL" id="RLII01000021">
    <property type="protein sequence ID" value="RXE58284.1"/>
    <property type="molecule type" value="Genomic_DNA"/>
</dbReference>
<protein>
    <recommendedName>
        <fullName evidence="3">histidine kinase</fullName>
        <ecNumber evidence="3">2.7.13.3</ecNumber>
    </recommendedName>
</protein>
<feature type="domain" description="Histidine kinase" evidence="15">
    <location>
        <begin position="376"/>
        <end position="606"/>
    </location>
</feature>
<evidence type="ECO:0000313" key="16">
    <source>
        <dbReference type="EMBL" id="RXE58284.1"/>
    </source>
</evidence>
<reference evidence="17" key="1">
    <citation type="submission" date="2018-11" db="EMBL/GenBank/DDBJ databases">
        <title>Genome sequencing of a novel mesophilic and cellulolytic organism within the genus Hungateiclostridium.</title>
        <authorList>
            <person name="Rettenmaier R."/>
            <person name="Liebl W."/>
            <person name="Zverlov V."/>
        </authorList>
    </citation>
    <scope>NUCLEOTIDE SEQUENCE [LARGE SCALE GENOMIC DNA]</scope>
    <source>
        <strain evidence="17">N2K1</strain>
    </source>
</reference>
<proteinExistence type="predicted"/>
<evidence type="ECO:0000313" key="17">
    <source>
        <dbReference type="Proteomes" id="UP000289166"/>
    </source>
</evidence>
<dbReference type="AlphaFoldDB" id="A0A4Q0I221"/>
<dbReference type="OrthoDB" id="9792686at2"/>
<dbReference type="RefSeq" id="WP_128706267.1">
    <property type="nucleotide sequence ID" value="NZ_RLII01000021.1"/>
</dbReference>
<keyword evidence="11 14" id="KW-1133">Transmembrane helix</keyword>
<evidence type="ECO:0000256" key="7">
    <source>
        <dbReference type="ARBA" id="ARBA00022692"/>
    </source>
</evidence>
<organism evidence="16 17">
    <name type="scientific">Acetivibrio mesophilus</name>
    <dbReference type="NCBI Taxonomy" id="2487273"/>
    <lineage>
        <taxon>Bacteria</taxon>
        <taxon>Bacillati</taxon>
        <taxon>Bacillota</taxon>
        <taxon>Clostridia</taxon>
        <taxon>Eubacteriales</taxon>
        <taxon>Oscillospiraceae</taxon>
        <taxon>Acetivibrio</taxon>
    </lineage>
</organism>
<dbReference type="InterPro" id="IPR004358">
    <property type="entry name" value="Sig_transdc_His_kin-like_C"/>
</dbReference>
<keyword evidence="13 14" id="KW-0472">Membrane</keyword>
<dbReference type="CDD" id="cd00082">
    <property type="entry name" value="HisKA"/>
    <property type="match status" value="1"/>
</dbReference>
<evidence type="ECO:0000256" key="6">
    <source>
        <dbReference type="ARBA" id="ARBA00022679"/>
    </source>
</evidence>
<evidence type="ECO:0000256" key="5">
    <source>
        <dbReference type="ARBA" id="ARBA00022553"/>
    </source>
</evidence>
<comment type="catalytic activity">
    <reaction evidence="1">
        <text>ATP + protein L-histidine = ADP + protein N-phospho-L-histidine.</text>
        <dbReference type="EC" id="2.7.13.3"/>
    </reaction>
</comment>
<dbReference type="EC" id="2.7.13.3" evidence="3"/>
<accession>A0A4Q0I221</accession>
<dbReference type="SUPFAM" id="SSF47384">
    <property type="entry name" value="Homodimeric domain of signal transducing histidine kinase"/>
    <property type="match status" value="1"/>
</dbReference>
<keyword evidence="8" id="KW-0547">Nucleotide-binding</keyword>
<dbReference type="PROSITE" id="PS50109">
    <property type="entry name" value="HIS_KIN"/>
    <property type="match status" value="1"/>
</dbReference>
<name>A0A4Q0I221_9FIRM</name>
<dbReference type="PANTHER" id="PTHR43065:SF10">
    <property type="entry name" value="PEROXIDE STRESS-ACTIVATED HISTIDINE KINASE MAK3"/>
    <property type="match status" value="1"/>
</dbReference>
<gene>
    <name evidence="16" type="ORF">EFD62_13370</name>
</gene>
<feature type="transmembrane region" description="Helical" evidence="14">
    <location>
        <begin position="29"/>
        <end position="50"/>
    </location>
</feature>
<dbReference type="Gene3D" id="3.30.565.10">
    <property type="entry name" value="Histidine kinase-like ATPase, C-terminal domain"/>
    <property type="match status" value="1"/>
</dbReference>
<evidence type="ECO:0000256" key="11">
    <source>
        <dbReference type="ARBA" id="ARBA00022989"/>
    </source>
</evidence>
<sequence length="608" mass="67425">MLFGRKKGMPDIINGLEKEKVSTAWRLNLGFAVIVILSIFAVGIACFGMISNSMLSHAKVSSTELIKQTSNNIEVILTGFDEMAMTLSRDNTLAEYISMHDNIEDIQLRAENVQRIENILNNYAGERKDIANIAVVSNGGAYITSGTVRPDAHENINNIYAVKAFNESNKQSLWLNTYTLDIDSNLKNSEKVQVFSIIKGIYASSSLKSQGTLIINITEEYLYSLIADIKPSDNGKIYIIGSDGNYVLNPFERLKNGKRADLEFVEDMLGRDNNVDIEEIDGEEYLVTYNTIQHIKGTELGWIIVEITPVSEIRTSVTEAGTRLFFIGIACVVIGFILIGMATAFYNRYLNRSYSERHSIALERERLASLGQLIGGIAHNFKTPIMSIAGGLEALKDLIEEYDISIGDPQVTSEDHLEIAAEMKDWIGKIKPYCGYMSDIISTVKGQAGNMNESNNASFSVGELLKRVDILMNHELKKFSCELRLDIKVDKDTLIRGEINNLIQVLNNLISNSIESYSGNEGKIDLLIGKNDQELEIVVRDYGSGIPENVKKKLLKEMITTKGKNGTGLGLYMSHSTIKGKFGGTMKIKSEEGKGTEILISIPYIAKA</sequence>
<evidence type="ECO:0000256" key="10">
    <source>
        <dbReference type="ARBA" id="ARBA00022840"/>
    </source>
</evidence>
<evidence type="ECO:0000256" key="4">
    <source>
        <dbReference type="ARBA" id="ARBA00022475"/>
    </source>
</evidence>
<keyword evidence="6" id="KW-0808">Transferase</keyword>
<dbReference type="InterPro" id="IPR005467">
    <property type="entry name" value="His_kinase_dom"/>
</dbReference>
<dbReference type="PRINTS" id="PR00344">
    <property type="entry name" value="BCTRLSENSOR"/>
</dbReference>
<dbReference type="Pfam" id="PF02518">
    <property type="entry name" value="HATPase_c"/>
    <property type="match status" value="1"/>
</dbReference>
<dbReference type="InterPro" id="IPR033479">
    <property type="entry name" value="dCache_1"/>
</dbReference>
<evidence type="ECO:0000256" key="1">
    <source>
        <dbReference type="ARBA" id="ARBA00000085"/>
    </source>
</evidence>
<dbReference type="Pfam" id="PF02743">
    <property type="entry name" value="dCache_1"/>
    <property type="match status" value="1"/>
</dbReference>
<evidence type="ECO:0000256" key="12">
    <source>
        <dbReference type="ARBA" id="ARBA00023012"/>
    </source>
</evidence>
<evidence type="ECO:0000256" key="9">
    <source>
        <dbReference type="ARBA" id="ARBA00022777"/>
    </source>
</evidence>
<keyword evidence="12" id="KW-0902">Two-component regulatory system</keyword>
<dbReference type="GO" id="GO:0000155">
    <property type="term" value="F:phosphorelay sensor kinase activity"/>
    <property type="evidence" value="ECO:0007669"/>
    <property type="project" value="InterPro"/>
</dbReference>
<dbReference type="SUPFAM" id="SSF55874">
    <property type="entry name" value="ATPase domain of HSP90 chaperone/DNA topoisomerase II/histidine kinase"/>
    <property type="match status" value="1"/>
</dbReference>
<keyword evidence="10" id="KW-0067">ATP-binding</keyword>
<feature type="transmembrane region" description="Helical" evidence="14">
    <location>
        <begin position="324"/>
        <end position="346"/>
    </location>
</feature>
<dbReference type="GO" id="GO:0005524">
    <property type="term" value="F:ATP binding"/>
    <property type="evidence" value="ECO:0007669"/>
    <property type="project" value="UniProtKB-KW"/>
</dbReference>